<accession>A0A8D9AAK7</accession>
<feature type="region of interest" description="Disordered" evidence="1">
    <location>
        <begin position="812"/>
        <end position="884"/>
    </location>
</feature>
<evidence type="ECO:0000256" key="1">
    <source>
        <dbReference type="SAM" id="MobiDB-lite"/>
    </source>
</evidence>
<organism evidence="2">
    <name type="scientific">Cacopsylla melanoneura</name>
    <dbReference type="NCBI Taxonomy" id="428564"/>
    <lineage>
        <taxon>Eukaryota</taxon>
        <taxon>Metazoa</taxon>
        <taxon>Ecdysozoa</taxon>
        <taxon>Arthropoda</taxon>
        <taxon>Hexapoda</taxon>
        <taxon>Insecta</taxon>
        <taxon>Pterygota</taxon>
        <taxon>Neoptera</taxon>
        <taxon>Paraneoptera</taxon>
        <taxon>Hemiptera</taxon>
        <taxon>Sternorrhyncha</taxon>
        <taxon>Psylloidea</taxon>
        <taxon>Psyllidae</taxon>
        <taxon>Psyllinae</taxon>
        <taxon>Cacopsylla</taxon>
    </lineage>
</organism>
<evidence type="ECO:0000313" key="2">
    <source>
        <dbReference type="EMBL" id="CAG6762140.1"/>
    </source>
</evidence>
<name>A0A8D9AAK7_9HEMI</name>
<protein>
    <recommendedName>
        <fullName evidence="3">Nucleolar 27S pre-rRNA processing Urb2/Npa2 C-terminal domain-containing protein</fullName>
    </recommendedName>
</protein>
<dbReference type="EMBL" id="HBUF01560574">
    <property type="protein sequence ID" value="CAG6762149.1"/>
    <property type="molecule type" value="Transcribed_RNA"/>
</dbReference>
<dbReference type="EMBL" id="HBUF01560570">
    <property type="protein sequence ID" value="CAG6762140.1"/>
    <property type="molecule type" value="Transcribed_RNA"/>
</dbReference>
<reference evidence="2" key="1">
    <citation type="submission" date="2021-05" db="EMBL/GenBank/DDBJ databases">
        <authorList>
            <person name="Alioto T."/>
            <person name="Alioto T."/>
            <person name="Gomez Garrido J."/>
        </authorList>
    </citation>
    <scope>NUCLEOTIDE SEQUENCE</scope>
</reference>
<proteinExistence type="predicted"/>
<dbReference type="EMBL" id="HBUF01560572">
    <property type="protein sequence ID" value="CAG6762145.1"/>
    <property type="molecule type" value="Transcribed_RNA"/>
</dbReference>
<feature type="compositionally biased region" description="Basic and acidic residues" evidence="1">
    <location>
        <begin position="820"/>
        <end position="837"/>
    </location>
</feature>
<evidence type="ECO:0008006" key="3">
    <source>
        <dbReference type="Google" id="ProtNLM"/>
    </source>
</evidence>
<dbReference type="EMBL" id="HBUF01560573">
    <property type="protein sequence ID" value="CAG6762147.1"/>
    <property type="molecule type" value="Transcribed_RNA"/>
</dbReference>
<feature type="compositionally biased region" description="Basic and acidic residues" evidence="1">
    <location>
        <begin position="852"/>
        <end position="864"/>
    </location>
</feature>
<sequence>MACSTHLDIQDLERSELSLKEKLTRAYSILVTPNTQKPHTVEEILQWFAKSMEEYNDCPKDTLHPKEEIFRILDTFIQSNQMALTPIYQMKFHIMETLLELLNVQEQFVSKETYIQCCLSLLNLENFVKCLEGDAFQFIKFSSKIIWIFSTPGYDQSVNAEERSGIGITYDLLIKMVSVLKKIKWNLDLSLRDMTDALACVATLKHWSSFLKDGKEDIKLIFEQIFYCVVTKDGSLCGILLTSFHDETILVKHEYSNIFNLLTLLRVIPTQNKAYVTGEIFAFLLNTTNKVCDDYFGNISYVFEKLDSIIRNKDIDYYEIGRHQKITSIHAFECWDHWMKMVYIYKKMTQFLVDNNIASNLPINIDSERSDTLEDLCTEIANCLMFMLGVIHTNVRHESFDRIVSDIYSVLLSIFSFAPCIAVKTFTQFKKHVIQTQTKQNLKWSLYDKVFATILSIHFKLSKEVAFLEILFSPPTEDLISNCWVPESYKSTLHQIFSGVSCERILAGWFSCIVAHFNAKSIKKHLSKNNYHMYWVCTSLSNTLEVILVRDSTVSSETAVCNKRTQLLNDIKHQLGQMKTILEHNDHKQNEDLYACFLQVCVHWGAFHLMCNKYYHEKFDSDYYLKPGDPAIYVLHNYFTLKDWEKISNRVTTIYRHNESVMNAWSELFAQVLDILYLYHNVDMERSPEQLTAEYLVNHSCASWLVRRVPLIVSHLSAWSDWKLAEKLSLHFAQNCALDELYTVARTETSRIMSKEFNQLCEHKFQVFGIAFHALKKAIDKMDSKLSSEIDSIESEMMDVAINELWSDQDRKSVKKKKKGSSDDDNASKTESSHSDKSDDEDEMSIVNVNKVQKETNSKDKESESSESEESDTEIKKRKSKESEDSDTSEIFSEVIIKKRKLNPDILIDAVNIMDILIQYLVDDNSVSKDVKIKISGQIKSYVTVAEALPIEHLENPTQQILFLLVLVCSRVSNATAIRHIISRLLLSKHFSIPSCQIIPYLLTWINDTGSTSHMQEALVKLCKLSAQDENTVKVMSKLCELPKKKLEDINIEQVYAQGQITYYFLHELNSYKTNNNTLSRLRNKVISSAYQNFKNLKLKPTENILLLFGFMLHKSLKEHDSQSIDALCFNLNDYLDLALVNKNATLVELILTYSNLTLKKYIPQEFIPKVWTKLPSCANLCFQSASLVQFNEFLDQMYKDTEELLKSNTCDPDPDSMEKNFNVWRKLLSSHLSRNTNVARLAKLESVIFCMSTHVSLYSGGNIDHFPMILQLVLDIVYSPVFTCVNTSIVQFLFNLITPKSCSHFKHCTKLLQYLITKKASIISDETALFLLKFHQLLSHIVKYVCSDKCADGESDVLLIAMSKVAHAIRKEKKYFQRVVPYTLSNIVQLYQVNKFPIGVTVQMNEISNIFISICDEHAINLLKHSLPDGSKQLFLQTLQNYHKYSSQRFV</sequence>